<protein>
    <submittedName>
        <fullName evidence="1">DUF29 domain-containing protein</fullName>
    </submittedName>
</protein>
<keyword evidence="2" id="KW-1185">Reference proteome</keyword>
<dbReference type="RefSeq" id="WP_262595322.1">
    <property type="nucleotide sequence ID" value="NZ_CP103300.1"/>
</dbReference>
<name>A0ABY6GPC2_9GAMM</name>
<organism evidence="1 2">
    <name type="scientific">Endozoicomonas euniceicola</name>
    <dbReference type="NCBI Taxonomy" id="1234143"/>
    <lineage>
        <taxon>Bacteria</taxon>
        <taxon>Pseudomonadati</taxon>
        <taxon>Pseudomonadota</taxon>
        <taxon>Gammaproteobacteria</taxon>
        <taxon>Oceanospirillales</taxon>
        <taxon>Endozoicomonadaceae</taxon>
        <taxon>Endozoicomonas</taxon>
    </lineage>
</organism>
<reference evidence="1" key="1">
    <citation type="submission" date="2022-10" db="EMBL/GenBank/DDBJ databases">
        <title>Completed Genome Sequence of two octocoral isolated bacterium, Endozoicomonas euniceicola EF212T and Endozoicomonas gorgoniicola PS125T.</title>
        <authorList>
            <person name="Chiou Y.-J."/>
            <person name="Chen Y.-H."/>
        </authorList>
    </citation>
    <scope>NUCLEOTIDE SEQUENCE</scope>
    <source>
        <strain evidence="1">EF212</strain>
    </source>
</reference>
<accession>A0ABY6GPC2</accession>
<evidence type="ECO:0000313" key="2">
    <source>
        <dbReference type="Proteomes" id="UP001163255"/>
    </source>
</evidence>
<dbReference type="EMBL" id="CP103300">
    <property type="protein sequence ID" value="UYM13921.1"/>
    <property type="molecule type" value="Genomic_DNA"/>
</dbReference>
<dbReference type="PANTHER" id="PTHR34235">
    <property type="entry name" value="SLR1203 PROTEIN-RELATED"/>
    <property type="match status" value="1"/>
</dbReference>
<dbReference type="Proteomes" id="UP001163255">
    <property type="component" value="Chromosome"/>
</dbReference>
<dbReference type="InterPro" id="IPR002636">
    <property type="entry name" value="DUF29"/>
</dbReference>
<proteinExistence type="predicted"/>
<evidence type="ECO:0000313" key="1">
    <source>
        <dbReference type="EMBL" id="UYM13921.1"/>
    </source>
</evidence>
<sequence length="159" mass="18984">MKNLYETDYYQWLQQQKDYLSNRQFDKLDIENLIGEVDDMGSELDTLETRLTTLLLHLLKYHYQTQVINPVLPEPYSCRDWKNTISRTRLALIKLIKRRPHLKGHENDILPESYKDAKHLAIEAMNYYVQPHQQLNNESFPDVCPWSFDTIMQEGWLPA</sequence>
<gene>
    <name evidence="1" type="ORF">NX720_13440</name>
</gene>
<dbReference type="Pfam" id="PF01724">
    <property type="entry name" value="DUF29"/>
    <property type="match status" value="1"/>
</dbReference>
<dbReference type="Gene3D" id="1.20.1220.20">
    <property type="entry name" value="Uncharcterised protein PF01724"/>
    <property type="match status" value="1"/>
</dbReference>